<dbReference type="AlphaFoldDB" id="A0A2G0Q6E6"/>
<comment type="caution">
    <text evidence="1">The sequence shown here is derived from an EMBL/GenBank/DDBJ whole genome shotgun (WGS) entry which is preliminary data.</text>
</comment>
<dbReference type="EMBL" id="NJAI01000004">
    <property type="protein sequence ID" value="PHM54773.1"/>
    <property type="molecule type" value="Genomic_DNA"/>
</dbReference>
<protein>
    <submittedName>
        <fullName evidence="1">Uncharacterized protein</fullName>
    </submittedName>
</protein>
<evidence type="ECO:0000313" key="2">
    <source>
        <dbReference type="Proteomes" id="UP000225433"/>
    </source>
</evidence>
<sequence length="31" mass="3603">MLIPMLILPIPVAFIIDPITHLLPQQIQLYF</sequence>
<gene>
    <name evidence="1" type="ORF">Xhom_02729</name>
</gene>
<organism evidence="1 2">
    <name type="scientific">Xenorhabdus hominickii</name>
    <dbReference type="NCBI Taxonomy" id="351679"/>
    <lineage>
        <taxon>Bacteria</taxon>
        <taxon>Pseudomonadati</taxon>
        <taxon>Pseudomonadota</taxon>
        <taxon>Gammaproteobacteria</taxon>
        <taxon>Enterobacterales</taxon>
        <taxon>Morganellaceae</taxon>
        <taxon>Xenorhabdus</taxon>
    </lineage>
</organism>
<reference evidence="1 2" key="1">
    <citation type="journal article" date="2017" name="Nat. Microbiol.">
        <title>Natural product diversity associated with the nematode symbionts Photorhabdus and Xenorhabdus.</title>
        <authorList>
            <person name="Tobias N.J."/>
            <person name="Wolff H."/>
            <person name="Djahanschiri B."/>
            <person name="Grundmann F."/>
            <person name="Kronenwerth M."/>
            <person name="Shi Y.M."/>
            <person name="Simonyi S."/>
            <person name="Grun P."/>
            <person name="Shapiro-Ilan D."/>
            <person name="Pidot S.J."/>
            <person name="Stinear T.P."/>
            <person name="Ebersberger I."/>
            <person name="Bode H.B."/>
        </authorList>
    </citation>
    <scope>NUCLEOTIDE SEQUENCE [LARGE SCALE GENOMIC DNA]</scope>
    <source>
        <strain evidence="1 2">DSM 17903</strain>
    </source>
</reference>
<accession>A0A2G0Q6E6</accession>
<dbReference type="Proteomes" id="UP000225433">
    <property type="component" value="Unassembled WGS sequence"/>
</dbReference>
<name>A0A2G0Q6E6_XENHO</name>
<proteinExistence type="predicted"/>
<evidence type="ECO:0000313" key="1">
    <source>
        <dbReference type="EMBL" id="PHM54773.1"/>
    </source>
</evidence>